<dbReference type="AlphaFoldDB" id="A0A931DTX3"/>
<sequence>MSDDETIAYYDEILHARQLNEAMCWTVVESVDGPITLETVAERLGGSSSGIEELPWDAAYQDDDQHVAHLVKVGPAVGVIEINGYQGSHMLEYLSEGGRAHSAFWNINALSSLGCAALGHLLDVRGTAPHGPHRHGRRRSGRGTRPPLRSESR</sequence>
<organism evidence="2 3">
    <name type="scientific">Actinomadura viridis</name>
    <dbReference type="NCBI Taxonomy" id="58110"/>
    <lineage>
        <taxon>Bacteria</taxon>
        <taxon>Bacillati</taxon>
        <taxon>Actinomycetota</taxon>
        <taxon>Actinomycetes</taxon>
        <taxon>Streptosporangiales</taxon>
        <taxon>Thermomonosporaceae</taxon>
        <taxon>Actinomadura</taxon>
    </lineage>
</organism>
<protein>
    <submittedName>
        <fullName evidence="2">Uncharacterized protein</fullName>
    </submittedName>
</protein>
<comment type="caution">
    <text evidence="2">The sequence shown here is derived from an EMBL/GenBank/DDBJ whole genome shotgun (WGS) entry which is preliminary data.</text>
</comment>
<gene>
    <name evidence="2" type="ORF">IW256_007950</name>
</gene>
<evidence type="ECO:0000313" key="3">
    <source>
        <dbReference type="Proteomes" id="UP000614047"/>
    </source>
</evidence>
<dbReference type="Proteomes" id="UP000614047">
    <property type="component" value="Unassembled WGS sequence"/>
</dbReference>
<accession>A0A931DTX3</accession>
<keyword evidence="3" id="KW-1185">Reference proteome</keyword>
<reference evidence="2" key="1">
    <citation type="submission" date="2020-11" db="EMBL/GenBank/DDBJ databases">
        <title>Sequencing the genomes of 1000 actinobacteria strains.</title>
        <authorList>
            <person name="Klenk H.-P."/>
        </authorList>
    </citation>
    <scope>NUCLEOTIDE SEQUENCE</scope>
    <source>
        <strain evidence="2">DSM 43175</strain>
    </source>
</reference>
<dbReference type="EMBL" id="JADOUA010000001">
    <property type="protein sequence ID" value="MBG6093837.1"/>
    <property type="molecule type" value="Genomic_DNA"/>
</dbReference>
<evidence type="ECO:0000313" key="2">
    <source>
        <dbReference type="EMBL" id="MBG6093837.1"/>
    </source>
</evidence>
<dbReference type="RefSeq" id="WP_197015845.1">
    <property type="nucleotide sequence ID" value="NZ_BAABES010000003.1"/>
</dbReference>
<name>A0A931DTX3_9ACTN</name>
<feature type="region of interest" description="Disordered" evidence="1">
    <location>
        <begin position="126"/>
        <end position="153"/>
    </location>
</feature>
<feature type="compositionally biased region" description="Basic residues" evidence="1">
    <location>
        <begin position="131"/>
        <end position="142"/>
    </location>
</feature>
<evidence type="ECO:0000256" key="1">
    <source>
        <dbReference type="SAM" id="MobiDB-lite"/>
    </source>
</evidence>
<proteinExistence type="predicted"/>